<evidence type="ECO:0000313" key="1">
    <source>
        <dbReference type="EMBL" id="KAF9508474.1"/>
    </source>
</evidence>
<dbReference type="OrthoDB" id="2418900at2759"/>
<gene>
    <name evidence="1" type="ORF">BS47DRAFT_1302834</name>
</gene>
<dbReference type="Pfam" id="PF18759">
    <property type="entry name" value="Plavaka"/>
    <property type="match status" value="1"/>
</dbReference>
<protein>
    <submittedName>
        <fullName evidence="1">Uncharacterized protein</fullName>
    </submittedName>
</protein>
<dbReference type="EMBL" id="MU129058">
    <property type="protein sequence ID" value="KAF9508474.1"/>
    <property type="molecule type" value="Genomic_DNA"/>
</dbReference>
<proteinExistence type="predicted"/>
<evidence type="ECO:0000313" key="2">
    <source>
        <dbReference type="Proteomes" id="UP000886523"/>
    </source>
</evidence>
<reference evidence="1" key="1">
    <citation type="journal article" date="2020" name="Nat. Commun.">
        <title>Large-scale genome sequencing of mycorrhizal fungi provides insights into the early evolution of symbiotic traits.</title>
        <authorList>
            <person name="Miyauchi S."/>
            <person name="Kiss E."/>
            <person name="Kuo A."/>
            <person name="Drula E."/>
            <person name="Kohler A."/>
            <person name="Sanchez-Garcia M."/>
            <person name="Morin E."/>
            <person name="Andreopoulos B."/>
            <person name="Barry K.W."/>
            <person name="Bonito G."/>
            <person name="Buee M."/>
            <person name="Carver A."/>
            <person name="Chen C."/>
            <person name="Cichocki N."/>
            <person name="Clum A."/>
            <person name="Culley D."/>
            <person name="Crous P.W."/>
            <person name="Fauchery L."/>
            <person name="Girlanda M."/>
            <person name="Hayes R.D."/>
            <person name="Keri Z."/>
            <person name="LaButti K."/>
            <person name="Lipzen A."/>
            <person name="Lombard V."/>
            <person name="Magnuson J."/>
            <person name="Maillard F."/>
            <person name="Murat C."/>
            <person name="Nolan M."/>
            <person name="Ohm R.A."/>
            <person name="Pangilinan J."/>
            <person name="Pereira M.F."/>
            <person name="Perotto S."/>
            <person name="Peter M."/>
            <person name="Pfister S."/>
            <person name="Riley R."/>
            <person name="Sitrit Y."/>
            <person name="Stielow J.B."/>
            <person name="Szollosi G."/>
            <person name="Zifcakova L."/>
            <person name="Stursova M."/>
            <person name="Spatafora J.W."/>
            <person name="Tedersoo L."/>
            <person name="Vaario L.M."/>
            <person name="Yamada A."/>
            <person name="Yan M."/>
            <person name="Wang P."/>
            <person name="Xu J."/>
            <person name="Bruns T."/>
            <person name="Baldrian P."/>
            <person name="Vilgalys R."/>
            <person name="Dunand C."/>
            <person name="Henrissat B."/>
            <person name="Grigoriev I.V."/>
            <person name="Hibbett D."/>
            <person name="Nagy L.G."/>
            <person name="Martin F.M."/>
        </authorList>
    </citation>
    <scope>NUCLEOTIDE SEQUENCE</scope>
    <source>
        <strain evidence="1">UP504</strain>
    </source>
</reference>
<organism evidence="1 2">
    <name type="scientific">Hydnum rufescens UP504</name>
    <dbReference type="NCBI Taxonomy" id="1448309"/>
    <lineage>
        <taxon>Eukaryota</taxon>
        <taxon>Fungi</taxon>
        <taxon>Dikarya</taxon>
        <taxon>Basidiomycota</taxon>
        <taxon>Agaricomycotina</taxon>
        <taxon>Agaricomycetes</taxon>
        <taxon>Cantharellales</taxon>
        <taxon>Hydnaceae</taxon>
        <taxon>Hydnum</taxon>
    </lineage>
</organism>
<sequence>MEDPSNPSAPWASEEEWAIVEWILSVHILQKAIDQFLKLQWVRKHSEPLTFSTAKEVHEKVQSMPGGPPWKSTEITLKDALNEPQIVFHRDPIECTVHLFQNPKFEGCMDFTPKFVYNTDGTTRMYHEMATADGWHEEQVGDLPVSPLFTMSLLREQAKLPKGTTMLAIIIASDETHLTNFSGDKSMHAVYITLGNIHDNMRRKPMFGAWMLLARLPTSKFANTVFNSSHTKLEAQHMPGVLKEQIFHESLQIILEPLREDR</sequence>
<comment type="caution">
    <text evidence="1">The sequence shown here is derived from an EMBL/GenBank/DDBJ whole genome shotgun (WGS) entry which is preliminary data.</text>
</comment>
<name>A0A9P6AMA4_9AGAM</name>
<accession>A0A9P6AMA4</accession>
<dbReference type="Proteomes" id="UP000886523">
    <property type="component" value="Unassembled WGS sequence"/>
</dbReference>
<dbReference type="AlphaFoldDB" id="A0A9P6AMA4"/>
<keyword evidence="2" id="KW-1185">Reference proteome</keyword>
<dbReference type="InterPro" id="IPR041078">
    <property type="entry name" value="Plavaka"/>
</dbReference>